<evidence type="ECO:0000313" key="3">
    <source>
        <dbReference type="Proteomes" id="UP000694888"/>
    </source>
</evidence>
<dbReference type="RefSeq" id="XP_005098556.1">
    <property type="nucleotide sequence ID" value="XM_005098499.3"/>
</dbReference>
<gene>
    <name evidence="4" type="primary">LOC101855255</name>
</gene>
<dbReference type="InterPro" id="IPR000626">
    <property type="entry name" value="Ubiquitin-like_dom"/>
</dbReference>
<dbReference type="InterPro" id="IPR039049">
    <property type="entry name" value="ELOB"/>
</dbReference>
<dbReference type="Proteomes" id="UP000694888">
    <property type="component" value="Unplaced"/>
</dbReference>
<keyword evidence="3" id="KW-1185">Reference proteome</keyword>
<dbReference type="CDD" id="cd01788">
    <property type="entry name" value="Ubl_ElonginB"/>
    <property type="match status" value="1"/>
</dbReference>
<name>A0ABM0JPK7_APLCA</name>
<dbReference type="Gene3D" id="3.10.20.90">
    <property type="entry name" value="Phosphatidylinositol 3-kinase Catalytic Subunit, Chain A, domain 1"/>
    <property type="match status" value="1"/>
</dbReference>
<accession>A0ABM0JPK7</accession>
<reference evidence="4" key="1">
    <citation type="submission" date="2025-08" db="UniProtKB">
        <authorList>
            <consortium name="RefSeq"/>
        </authorList>
    </citation>
    <scope>IDENTIFICATION</scope>
</reference>
<dbReference type="SUPFAM" id="SSF54236">
    <property type="entry name" value="Ubiquitin-like"/>
    <property type="match status" value="1"/>
</dbReference>
<evidence type="ECO:0000259" key="2">
    <source>
        <dbReference type="PROSITE" id="PS50053"/>
    </source>
</evidence>
<sequence>MDVFLMIRRKKCTIFTDAKESTPMSDVKKIIDGILKVAPENQRLFKEDTPMSDDHKTLADYGYTSTVARAQAPATIGLVFRQDDGEWESLDIHPLSSPPELPDVMKPQDANQAHQQEANAV</sequence>
<organism evidence="3 4">
    <name type="scientific">Aplysia californica</name>
    <name type="common">California sea hare</name>
    <dbReference type="NCBI Taxonomy" id="6500"/>
    <lineage>
        <taxon>Eukaryota</taxon>
        <taxon>Metazoa</taxon>
        <taxon>Spiralia</taxon>
        <taxon>Lophotrochozoa</taxon>
        <taxon>Mollusca</taxon>
        <taxon>Gastropoda</taxon>
        <taxon>Heterobranchia</taxon>
        <taxon>Euthyneura</taxon>
        <taxon>Tectipleura</taxon>
        <taxon>Aplysiida</taxon>
        <taxon>Aplysioidea</taxon>
        <taxon>Aplysiidae</taxon>
        <taxon>Aplysia</taxon>
    </lineage>
</organism>
<feature type="domain" description="Ubiquitin-like" evidence="2">
    <location>
        <begin position="1"/>
        <end position="65"/>
    </location>
</feature>
<feature type="compositionally biased region" description="Polar residues" evidence="1">
    <location>
        <begin position="109"/>
        <end position="121"/>
    </location>
</feature>
<evidence type="ECO:0000313" key="4">
    <source>
        <dbReference type="RefSeq" id="XP_005098556.1"/>
    </source>
</evidence>
<dbReference type="PANTHER" id="PTHR13248">
    <property type="entry name" value="TRANSCRIPTION ELONGATION FACTOR B POLYPEPTIDE 2"/>
    <property type="match status" value="1"/>
</dbReference>
<evidence type="ECO:0000256" key="1">
    <source>
        <dbReference type="SAM" id="MobiDB-lite"/>
    </source>
</evidence>
<feature type="region of interest" description="Disordered" evidence="1">
    <location>
        <begin position="89"/>
        <end position="121"/>
    </location>
</feature>
<dbReference type="PROSITE" id="PS50053">
    <property type="entry name" value="UBIQUITIN_2"/>
    <property type="match status" value="1"/>
</dbReference>
<dbReference type="GeneID" id="101855255"/>
<dbReference type="PANTHER" id="PTHR13248:SF4">
    <property type="entry name" value="ELONGIN B"/>
    <property type="match status" value="1"/>
</dbReference>
<protein>
    <submittedName>
        <fullName evidence="4">Elongin-B</fullName>
    </submittedName>
</protein>
<proteinExistence type="predicted"/>
<dbReference type="InterPro" id="IPR029071">
    <property type="entry name" value="Ubiquitin-like_domsf"/>
</dbReference>